<dbReference type="PANTHER" id="PTHR11527">
    <property type="entry name" value="HEAT-SHOCK PROTEIN 20 FAMILY MEMBER"/>
    <property type="match status" value="1"/>
</dbReference>
<keyword evidence="6" id="KW-1185">Reference proteome</keyword>
<name>A4BPT8_9GAMM</name>
<dbReference type="CDD" id="cd06464">
    <property type="entry name" value="ACD_sHsps-like"/>
    <property type="match status" value="1"/>
</dbReference>
<dbReference type="EMBL" id="AAOF01000004">
    <property type="protein sequence ID" value="EAR22093.1"/>
    <property type="molecule type" value="Genomic_DNA"/>
</dbReference>
<feature type="region of interest" description="Disordered" evidence="3">
    <location>
        <begin position="1"/>
        <end position="32"/>
    </location>
</feature>
<dbReference type="HOGENOM" id="CLU_046737_9_3_6"/>
<dbReference type="InterPro" id="IPR002068">
    <property type="entry name" value="A-crystallin/Hsp20_dom"/>
</dbReference>
<evidence type="ECO:0000313" key="6">
    <source>
        <dbReference type="Proteomes" id="UP000003374"/>
    </source>
</evidence>
<dbReference type="InterPro" id="IPR031107">
    <property type="entry name" value="Small_HSP"/>
</dbReference>
<proteinExistence type="inferred from homology"/>
<evidence type="ECO:0000256" key="3">
    <source>
        <dbReference type="SAM" id="MobiDB-lite"/>
    </source>
</evidence>
<dbReference type="AlphaFoldDB" id="A4BPT8"/>
<dbReference type="Gene3D" id="2.60.40.790">
    <property type="match status" value="1"/>
</dbReference>
<feature type="domain" description="SHSP" evidence="4">
    <location>
        <begin position="26"/>
        <end position="137"/>
    </location>
</feature>
<dbReference type="InterPro" id="IPR008978">
    <property type="entry name" value="HSP20-like_chaperone"/>
</dbReference>
<reference evidence="5 6" key="1">
    <citation type="submission" date="2006-02" db="EMBL/GenBank/DDBJ databases">
        <authorList>
            <person name="Waterbury J."/>
            <person name="Ferriera S."/>
            <person name="Johnson J."/>
            <person name="Kravitz S."/>
            <person name="Halpern A."/>
            <person name="Remington K."/>
            <person name="Beeson K."/>
            <person name="Tran B."/>
            <person name="Rogers Y.-H."/>
            <person name="Friedman R."/>
            <person name="Venter J.C."/>
        </authorList>
    </citation>
    <scope>NUCLEOTIDE SEQUENCE [LARGE SCALE GENOMIC DNA]</scope>
    <source>
        <strain evidence="5 6">Nb-231</strain>
    </source>
</reference>
<organism evidence="5 6">
    <name type="scientific">Nitrococcus mobilis Nb-231</name>
    <dbReference type="NCBI Taxonomy" id="314278"/>
    <lineage>
        <taxon>Bacteria</taxon>
        <taxon>Pseudomonadati</taxon>
        <taxon>Pseudomonadota</taxon>
        <taxon>Gammaproteobacteria</taxon>
        <taxon>Chromatiales</taxon>
        <taxon>Ectothiorhodospiraceae</taxon>
        <taxon>Nitrococcus</taxon>
    </lineage>
</organism>
<evidence type="ECO:0000313" key="5">
    <source>
        <dbReference type="EMBL" id="EAR22093.1"/>
    </source>
</evidence>
<dbReference type="SUPFAM" id="SSF49764">
    <property type="entry name" value="HSP20-like chaperones"/>
    <property type="match status" value="1"/>
</dbReference>
<evidence type="ECO:0000259" key="4">
    <source>
        <dbReference type="PROSITE" id="PS01031"/>
    </source>
</evidence>
<dbReference type="RefSeq" id="WP_005000036.1">
    <property type="nucleotide sequence ID" value="NZ_CH672427.1"/>
</dbReference>
<comment type="similarity">
    <text evidence="1 2">Belongs to the small heat shock protein (HSP20) family.</text>
</comment>
<dbReference type="PROSITE" id="PS01031">
    <property type="entry name" value="SHSP"/>
    <property type="match status" value="1"/>
</dbReference>
<dbReference type="eggNOG" id="COG0071">
    <property type="taxonomic scope" value="Bacteria"/>
</dbReference>
<accession>A4BPT8</accession>
<sequence length="137" mass="15183">MGKEHNGTGHEVSTRKGSRDVATQDRRERSLRPAVDIYEEDDAIRILADMPGVSKEALSIEVDGTVLTISGDIQIDIPEGISATYAEVRGSQYYRRFMLGQEIETEGISAEMNNGVLSLVLPKKASHRRRRIEVKAA</sequence>
<evidence type="ECO:0000256" key="1">
    <source>
        <dbReference type="PROSITE-ProRule" id="PRU00285"/>
    </source>
</evidence>
<gene>
    <name evidence="5" type="ORF">NB231_04270</name>
</gene>
<dbReference type="STRING" id="314278.NB231_04270"/>
<dbReference type="Pfam" id="PF00011">
    <property type="entry name" value="HSP20"/>
    <property type="match status" value="1"/>
</dbReference>
<comment type="caution">
    <text evidence="5">The sequence shown here is derived from an EMBL/GenBank/DDBJ whole genome shotgun (WGS) entry which is preliminary data.</text>
</comment>
<feature type="compositionally biased region" description="Basic and acidic residues" evidence="3">
    <location>
        <begin position="1"/>
        <end position="31"/>
    </location>
</feature>
<keyword evidence="5" id="KW-0346">Stress response</keyword>
<dbReference type="Proteomes" id="UP000003374">
    <property type="component" value="Unassembled WGS sequence"/>
</dbReference>
<protein>
    <submittedName>
        <fullName evidence="5">Heat shock protein, Hsp20 family</fullName>
    </submittedName>
</protein>
<evidence type="ECO:0000256" key="2">
    <source>
        <dbReference type="RuleBase" id="RU003616"/>
    </source>
</evidence>
<dbReference type="OrthoDB" id="9788892at2"/>